<evidence type="ECO:0000313" key="1">
    <source>
        <dbReference type="EMBL" id="KAJ3806858.1"/>
    </source>
</evidence>
<comment type="caution">
    <text evidence="1">The sequence shown here is derived from an EMBL/GenBank/DDBJ whole genome shotgun (WGS) entry which is preliminary data.</text>
</comment>
<accession>A0ACC1TQE0</accession>
<protein>
    <submittedName>
        <fullName evidence="1">Uncharacterized protein</fullName>
    </submittedName>
</protein>
<sequence>MGASLRRSSRQAMKALLKRFPTLEELKLDPREVDVWAPREFQLEQLGILRKISPFPGLQNVDPDFEILQRMFESTSSMQEGDDGLAPIASSSQSQPGNVQELECFLSDLSEVEEDSGKSERPVLATDARKCRRASVEPPDFSSSNSHHSKPRTGSKSRRAAKKLAGEGSTAQKRNSSIPSVSYCQPDGFVPSPMHFHAEHAPAQQHVKWKKQCKHQYNVWRNSKKLGTNLQVHQVSEGFDLAVDSRISKPAWMGLKPSKDLREAIHKAVVNVSPTAAHSLLEGVTKIPYAA</sequence>
<gene>
    <name evidence="1" type="ORF">F5876DRAFT_80281</name>
</gene>
<reference evidence="1" key="1">
    <citation type="submission" date="2022-09" db="EMBL/GenBank/DDBJ databases">
        <title>A Global Phylogenomic Analysis of the Shiitake Genus Lentinula.</title>
        <authorList>
            <consortium name="DOE Joint Genome Institute"/>
            <person name="Sierra-Patev S."/>
            <person name="Min B."/>
            <person name="Naranjo-Ortiz M."/>
            <person name="Looney B."/>
            <person name="Konkel Z."/>
            <person name="Slot J.C."/>
            <person name="Sakamoto Y."/>
            <person name="Steenwyk J.L."/>
            <person name="Rokas A."/>
            <person name="Carro J."/>
            <person name="Camarero S."/>
            <person name="Ferreira P."/>
            <person name="Molpeceres G."/>
            <person name="Ruiz-Duenas F.J."/>
            <person name="Serrano A."/>
            <person name="Henrissat B."/>
            <person name="Drula E."/>
            <person name="Hughes K.W."/>
            <person name="Mata J.L."/>
            <person name="Ishikawa N.K."/>
            <person name="Vargas-Isla R."/>
            <person name="Ushijima S."/>
            <person name="Smith C.A."/>
            <person name="Ahrendt S."/>
            <person name="Andreopoulos W."/>
            <person name="He G."/>
            <person name="Labutti K."/>
            <person name="Lipzen A."/>
            <person name="Ng V."/>
            <person name="Riley R."/>
            <person name="Sandor L."/>
            <person name="Barry K."/>
            <person name="Martinez A.T."/>
            <person name="Xiao Y."/>
            <person name="Gibbons J.G."/>
            <person name="Terashima K."/>
            <person name="Grigoriev I.V."/>
            <person name="Hibbett D.S."/>
        </authorList>
    </citation>
    <scope>NUCLEOTIDE SEQUENCE</scope>
    <source>
        <strain evidence="1">TMI1499</strain>
    </source>
</reference>
<name>A0ACC1TQE0_9AGAR</name>
<organism evidence="1 2">
    <name type="scientific">Lentinula aff. lateritia</name>
    <dbReference type="NCBI Taxonomy" id="2804960"/>
    <lineage>
        <taxon>Eukaryota</taxon>
        <taxon>Fungi</taxon>
        <taxon>Dikarya</taxon>
        <taxon>Basidiomycota</taxon>
        <taxon>Agaricomycotina</taxon>
        <taxon>Agaricomycetes</taxon>
        <taxon>Agaricomycetidae</taxon>
        <taxon>Agaricales</taxon>
        <taxon>Marasmiineae</taxon>
        <taxon>Omphalotaceae</taxon>
        <taxon>Lentinula</taxon>
    </lineage>
</organism>
<dbReference type="Proteomes" id="UP001163835">
    <property type="component" value="Unassembled WGS sequence"/>
</dbReference>
<keyword evidence="2" id="KW-1185">Reference proteome</keyword>
<dbReference type="EMBL" id="MU795371">
    <property type="protein sequence ID" value="KAJ3806858.1"/>
    <property type="molecule type" value="Genomic_DNA"/>
</dbReference>
<evidence type="ECO:0000313" key="2">
    <source>
        <dbReference type="Proteomes" id="UP001163835"/>
    </source>
</evidence>
<proteinExistence type="predicted"/>